<reference evidence="1" key="1">
    <citation type="journal article" date="2023" name="G3 (Bethesda)">
        <title>Whole genome assemblies of Zophobas morio and Tenebrio molitor.</title>
        <authorList>
            <person name="Kaur S."/>
            <person name="Stinson S.A."/>
            <person name="diCenzo G.C."/>
        </authorList>
    </citation>
    <scope>NUCLEOTIDE SEQUENCE</scope>
    <source>
        <strain evidence="1">QUZm001</strain>
    </source>
</reference>
<protein>
    <submittedName>
        <fullName evidence="1">Uncharacterized protein</fullName>
    </submittedName>
</protein>
<keyword evidence="2" id="KW-1185">Reference proteome</keyword>
<gene>
    <name evidence="1" type="ORF">Zmor_027838</name>
</gene>
<comment type="caution">
    <text evidence="1">The sequence shown here is derived from an EMBL/GenBank/DDBJ whole genome shotgun (WGS) entry which is preliminary data.</text>
</comment>
<proteinExistence type="predicted"/>
<evidence type="ECO:0000313" key="2">
    <source>
        <dbReference type="Proteomes" id="UP001168821"/>
    </source>
</evidence>
<accession>A0AA38HPW7</accession>
<dbReference type="EMBL" id="JALNTZ010000009">
    <property type="protein sequence ID" value="KAJ3641326.1"/>
    <property type="molecule type" value="Genomic_DNA"/>
</dbReference>
<sequence length="158" mass="18468">MGERLNYANLLIRRYQESKGQWLHAGMQKNAKISARDDGTTFEMEREECYYVTIITGRQRKLETPYFATTSASNFADESLFFLAKIVKDGSRRTRFAKKDKTTKGDLPESNFLFRSTFVHDTLVAFLVTSFPKFLSFTEALFMERTASDESRNRWRLK</sequence>
<dbReference type="AlphaFoldDB" id="A0AA38HPW7"/>
<name>A0AA38HPW7_9CUCU</name>
<dbReference type="Proteomes" id="UP001168821">
    <property type="component" value="Unassembled WGS sequence"/>
</dbReference>
<evidence type="ECO:0000313" key="1">
    <source>
        <dbReference type="EMBL" id="KAJ3641326.1"/>
    </source>
</evidence>
<organism evidence="1 2">
    <name type="scientific">Zophobas morio</name>
    <dbReference type="NCBI Taxonomy" id="2755281"/>
    <lineage>
        <taxon>Eukaryota</taxon>
        <taxon>Metazoa</taxon>
        <taxon>Ecdysozoa</taxon>
        <taxon>Arthropoda</taxon>
        <taxon>Hexapoda</taxon>
        <taxon>Insecta</taxon>
        <taxon>Pterygota</taxon>
        <taxon>Neoptera</taxon>
        <taxon>Endopterygota</taxon>
        <taxon>Coleoptera</taxon>
        <taxon>Polyphaga</taxon>
        <taxon>Cucujiformia</taxon>
        <taxon>Tenebrionidae</taxon>
        <taxon>Zophobas</taxon>
    </lineage>
</organism>